<feature type="compositionally biased region" description="Polar residues" evidence="1">
    <location>
        <begin position="507"/>
        <end position="516"/>
    </location>
</feature>
<comment type="caution">
    <text evidence="2">The sequence shown here is derived from an EMBL/GenBank/DDBJ whole genome shotgun (WGS) entry which is preliminary data.</text>
</comment>
<dbReference type="EMBL" id="BMMW01000003">
    <property type="protein sequence ID" value="GGK57041.1"/>
    <property type="molecule type" value="Genomic_DNA"/>
</dbReference>
<proteinExistence type="predicted"/>
<dbReference type="SUPFAM" id="SSF140453">
    <property type="entry name" value="EsxAB dimer-like"/>
    <property type="match status" value="1"/>
</dbReference>
<sequence>MTKTADELLNEGTSGLRYFELFGPLYARAFGGAFDYLALCQLYDTEREMNLASLSAMSTALGQVVSTATSNIGTQETVAKGFSNGWKGNAAEAAAGTLTKIASLASGDRDLVNALATSVNKAATEFPGLIAAKATTVKGLVSGPFPTVAGLSAAEVEQVIAGKSSGTLPSIMLQSKLTGHRSDTGQLDVEDLTKNANGTQGFLDAVKGICDDWLTTVFKKDFEAKERTFREQCTTTKDAIERSFAGINTAADAIPQGSRHYPSVSGSDAPAGKPDSDKSTLNGNGNGGGNPTAPANTDTGGKDTGSKDTSTGNKGTTTSPSDTTTPATTTGTPKTTTGDKTTTTDDTSTSVLDTLTSTLSSLGDTISDTLTSELSSTLTSALESASTAISSAIAEISEQAGNLLAGGEASFQLGSTTVTIDPGPDGLSLTATGTDGQSAQYRLTLDEHGVPVIVTDTDASKSEGADANGGNGTGTPTLGSGKGEAGLGDGGSRDASVATPTDPKTPDLSNTPVTSDTGTGKPETGAGGATTGPSPAPSAGMPGAAIPNQGQDGEHRPTVQDHPVAAVPDTGAELAEAGPL</sequence>
<accession>A0A917QLT6</accession>
<keyword evidence="3" id="KW-1185">Reference proteome</keyword>
<feature type="compositionally biased region" description="Low complexity" evidence="1">
    <location>
        <begin position="531"/>
        <end position="545"/>
    </location>
</feature>
<name>A0A917QLT6_9NOCA</name>
<organism evidence="2 3">
    <name type="scientific">Nocardia camponoti</name>
    <dbReference type="NCBI Taxonomy" id="1616106"/>
    <lineage>
        <taxon>Bacteria</taxon>
        <taxon>Bacillati</taxon>
        <taxon>Actinomycetota</taxon>
        <taxon>Actinomycetes</taxon>
        <taxon>Mycobacteriales</taxon>
        <taxon>Nocardiaceae</taxon>
        <taxon>Nocardia</taxon>
    </lineage>
</organism>
<reference evidence="2" key="1">
    <citation type="journal article" date="2014" name="Int. J. Syst. Evol. Microbiol.">
        <title>Complete genome sequence of Corynebacterium casei LMG S-19264T (=DSM 44701T), isolated from a smear-ripened cheese.</title>
        <authorList>
            <consortium name="US DOE Joint Genome Institute (JGI-PGF)"/>
            <person name="Walter F."/>
            <person name="Albersmeier A."/>
            <person name="Kalinowski J."/>
            <person name="Ruckert C."/>
        </authorList>
    </citation>
    <scope>NUCLEOTIDE SEQUENCE</scope>
    <source>
        <strain evidence="2">CGMCC 4.7278</strain>
    </source>
</reference>
<dbReference type="Proteomes" id="UP000612956">
    <property type="component" value="Unassembled WGS sequence"/>
</dbReference>
<gene>
    <name evidence="2" type="ORF">GCM10011591_31440</name>
</gene>
<reference evidence="2" key="2">
    <citation type="submission" date="2020-09" db="EMBL/GenBank/DDBJ databases">
        <authorList>
            <person name="Sun Q."/>
            <person name="Zhou Y."/>
        </authorList>
    </citation>
    <scope>NUCLEOTIDE SEQUENCE</scope>
    <source>
        <strain evidence="2">CGMCC 4.7278</strain>
    </source>
</reference>
<dbReference type="AlphaFoldDB" id="A0A917QLT6"/>
<dbReference type="InterPro" id="IPR036689">
    <property type="entry name" value="ESAT-6-like_sf"/>
</dbReference>
<feature type="region of interest" description="Disordered" evidence="1">
    <location>
        <begin position="458"/>
        <end position="580"/>
    </location>
</feature>
<feature type="compositionally biased region" description="Low complexity" evidence="1">
    <location>
        <begin position="314"/>
        <end position="348"/>
    </location>
</feature>
<evidence type="ECO:0000313" key="2">
    <source>
        <dbReference type="EMBL" id="GGK57041.1"/>
    </source>
</evidence>
<protein>
    <submittedName>
        <fullName evidence="2">Uncharacterized protein</fullName>
    </submittedName>
</protein>
<evidence type="ECO:0000256" key="1">
    <source>
        <dbReference type="SAM" id="MobiDB-lite"/>
    </source>
</evidence>
<dbReference type="RefSeq" id="WP_188829763.1">
    <property type="nucleotide sequence ID" value="NZ_BMMW01000003.1"/>
</dbReference>
<evidence type="ECO:0000313" key="3">
    <source>
        <dbReference type="Proteomes" id="UP000612956"/>
    </source>
</evidence>
<feature type="compositionally biased region" description="Gly residues" evidence="1">
    <location>
        <begin position="480"/>
        <end position="490"/>
    </location>
</feature>
<feature type="region of interest" description="Disordered" evidence="1">
    <location>
        <begin position="251"/>
        <end position="348"/>
    </location>
</feature>